<dbReference type="PROSITE" id="PS50801">
    <property type="entry name" value="STAS"/>
    <property type="match status" value="1"/>
</dbReference>
<dbReference type="GO" id="GO:0043856">
    <property type="term" value="F:anti-sigma factor antagonist activity"/>
    <property type="evidence" value="ECO:0007669"/>
    <property type="project" value="TreeGrafter"/>
</dbReference>
<dbReference type="EMBL" id="JACHDY010000003">
    <property type="protein sequence ID" value="MBB5317929.1"/>
    <property type="molecule type" value="Genomic_DNA"/>
</dbReference>
<dbReference type="InterPro" id="IPR002645">
    <property type="entry name" value="STAS_dom"/>
</dbReference>
<sequence>MTNPSEVPFHCEVENSTENGVKVTTVRCHGRLINQTAGEVKDIVKPLIPQGGMIVIDLEDVTFLDSLGLGTLVGLKVSAINEGYCTLKLQNLSPRIQELVKLTSLTKLFAS</sequence>
<protein>
    <submittedName>
        <fullName evidence="2">Anti-sigma B factor antagonist</fullName>
    </submittedName>
</protein>
<proteinExistence type="predicted"/>
<accession>A0A7W8IIY0</accession>
<dbReference type="CDD" id="cd07043">
    <property type="entry name" value="STAS_anti-anti-sigma_factors"/>
    <property type="match status" value="1"/>
</dbReference>
<organism evidence="2 3">
    <name type="scientific">Tunturiibacter empetritectus</name>
    <dbReference type="NCBI Taxonomy" id="3069691"/>
    <lineage>
        <taxon>Bacteria</taxon>
        <taxon>Pseudomonadati</taxon>
        <taxon>Acidobacteriota</taxon>
        <taxon>Terriglobia</taxon>
        <taxon>Terriglobales</taxon>
        <taxon>Acidobacteriaceae</taxon>
        <taxon>Tunturiibacter</taxon>
    </lineage>
</organism>
<dbReference type="InterPro" id="IPR036513">
    <property type="entry name" value="STAS_dom_sf"/>
</dbReference>
<dbReference type="Pfam" id="PF01740">
    <property type="entry name" value="STAS"/>
    <property type="match status" value="1"/>
</dbReference>
<name>A0A7W8IIY0_9BACT</name>
<comment type="caution">
    <text evidence="2">The sequence shown here is derived from an EMBL/GenBank/DDBJ whole genome shotgun (WGS) entry which is preliminary data.</text>
</comment>
<evidence type="ECO:0000313" key="3">
    <source>
        <dbReference type="Proteomes" id="UP000568106"/>
    </source>
</evidence>
<dbReference type="PANTHER" id="PTHR33495">
    <property type="entry name" value="ANTI-SIGMA FACTOR ANTAGONIST TM_1081-RELATED-RELATED"/>
    <property type="match status" value="1"/>
</dbReference>
<keyword evidence="3" id="KW-1185">Reference proteome</keyword>
<dbReference type="SUPFAM" id="SSF52091">
    <property type="entry name" value="SpoIIaa-like"/>
    <property type="match status" value="1"/>
</dbReference>
<dbReference type="Proteomes" id="UP000568106">
    <property type="component" value="Unassembled WGS sequence"/>
</dbReference>
<evidence type="ECO:0000313" key="2">
    <source>
        <dbReference type="EMBL" id="MBB5317929.1"/>
    </source>
</evidence>
<feature type="domain" description="STAS" evidence="1">
    <location>
        <begin position="23"/>
        <end position="111"/>
    </location>
</feature>
<reference evidence="2" key="1">
    <citation type="submission" date="2020-08" db="EMBL/GenBank/DDBJ databases">
        <title>Genomic Encyclopedia of Type Strains, Phase IV (KMG-V): Genome sequencing to study the core and pangenomes of soil and plant-associated prokaryotes.</title>
        <authorList>
            <person name="Whitman W."/>
        </authorList>
    </citation>
    <scope>NUCLEOTIDE SEQUENCE [LARGE SCALE GENOMIC DNA]</scope>
    <source>
        <strain evidence="2">M8UP27</strain>
    </source>
</reference>
<dbReference type="AlphaFoldDB" id="A0A7W8IIY0"/>
<dbReference type="Gene3D" id="3.30.750.24">
    <property type="entry name" value="STAS domain"/>
    <property type="match status" value="1"/>
</dbReference>
<gene>
    <name evidence="2" type="ORF">HDF09_002615</name>
</gene>
<evidence type="ECO:0000259" key="1">
    <source>
        <dbReference type="PROSITE" id="PS50801"/>
    </source>
</evidence>